<dbReference type="PANTHER" id="PTHR42201:SF1">
    <property type="entry name" value="TAXIS PROTEIN"/>
    <property type="match status" value="1"/>
</dbReference>
<comment type="function">
    <text evidence="1">Involved in taxis signal transduction.</text>
</comment>
<gene>
    <name evidence="2" type="primary">cheF2</name>
    <name evidence="2" type="ORF">HSBGL_0413</name>
</gene>
<evidence type="ECO:0000313" key="3">
    <source>
        <dbReference type="Proteomes" id="UP000663305"/>
    </source>
</evidence>
<evidence type="ECO:0000256" key="1">
    <source>
        <dbReference type="PIRNR" id="PIRNR026802"/>
    </source>
</evidence>
<dbReference type="Pfam" id="PF04283">
    <property type="entry name" value="CheF-arch"/>
    <property type="match status" value="1"/>
</dbReference>
<evidence type="ECO:0000313" key="2">
    <source>
        <dbReference type="EMBL" id="QSG10850.1"/>
    </source>
</evidence>
<dbReference type="GO" id="GO:0006935">
    <property type="term" value="P:chemotaxis"/>
    <property type="evidence" value="ECO:0007669"/>
    <property type="project" value="UniProtKB-UniRule"/>
</dbReference>
<reference evidence="2" key="1">
    <citation type="submission" date="2020-11" db="EMBL/GenBank/DDBJ databases">
        <title>Carbohydrate-dependent, anaerobic sulfur respiration: A novel catabolism in halophilic archaea.</title>
        <authorList>
            <person name="Sorokin D.Y."/>
            <person name="Messina E."/>
            <person name="Smedile F."/>
            <person name="La Cono V."/>
            <person name="Hallsworth J.E."/>
            <person name="Yakimov M.M."/>
        </authorList>
    </citation>
    <scope>NUCLEOTIDE SEQUENCE</scope>
    <source>
        <strain evidence="2">HSR-Bgl</strain>
    </source>
</reference>
<proteinExistence type="predicted"/>
<dbReference type="EMBL" id="CP064789">
    <property type="protein sequence ID" value="QSG10850.1"/>
    <property type="molecule type" value="Genomic_DNA"/>
</dbReference>
<dbReference type="GeneID" id="68859944"/>
<protein>
    <recommendedName>
        <fullName evidence="1">Taxis protein CheF</fullName>
    </recommendedName>
</protein>
<dbReference type="InterPro" id="IPR007381">
    <property type="entry name" value="CheF1/F2"/>
</dbReference>
<dbReference type="AlphaFoldDB" id="A0A897N8W9"/>
<sequence length="284" mass="31209">MAEGEQKLADVQGRFMQVVSDGRKASDVDWQSCRLLLSNKRLLILTNEGKQTIPLGKVTSIKSRGDVNEAIAQVSSYLSVQIGSDVYLVAPQDQEPFEEKLYGAILDQRVVYVKHPAVEGGVVQDTGWEKARLKLGDGTVDLAIASGQFVEVDRGDVGTVEVSEQTVNDSQRRVAEIEHLVEDTVVQTHVTGPGRVVAILAGLLGQENDPDADISKAEHEVLMALYSGVSPFKIPDFVGMDVDEIEEIYDELLEEGLLQEVRTRREVSLKPRGRNIASEVIENQ</sequence>
<accession>A0A897N8W9</accession>
<name>A0A897N8W9_9EURY</name>
<comment type="subunit">
    <text evidence="1">Interacts with chemotaxis (Che) proteins as well as flagella accessory (Fla) proteins.</text>
</comment>
<dbReference type="Proteomes" id="UP000663305">
    <property type="component" value="Chromosome"/>
</dbReference>
<keyword evidence="1" id="KW-0145">Chemotaxis</keyword>
<dbReference type="PIRSF" id="PIRSF026802">
    <property type="entry name" value="UCP026802"/>
    <property type="match status" value="1"/>
</dbReference>
<organism evidence="2 3">
    <name type="scientific">Halapricum desulfuricans</name>
    <dbReference type="NCBI Taxonomy" id="2841257"/>
    <lineage>
        <taxon>Archaea</taxon>
        <taxon>Methanobacteriati</taxon>
        <taxon>Methanobacteriota</taxon>
        <taxon>Stenosarchaea group</taxon>
        <taxon>Halobacteria</taxon>
        <taxon>Halobacteriales</taxon>
        <taxon>Haloarculaceae</taxon>
        <taxon>Halapricum</taxon>
    </lineage>
</organism>
<dbReference type="RefSeq" id="WP_229125416.1">
    <property type="nucleotide sequence ID" value="NZ_CP064789.1"/>
</dbReference>
<dbReference type="PANTHER" id="PTHR42201">
    <property type="entry name" value="TAXIS PROTEIN"/>
    <property type="match status" value="1"/>
</dbReference>